<keyword evidence="4" id="KW-1003">Cell membrane</keyword>
<feature type="transmembrane region" description="Helical" evidence="8">
    <location>
        <begin position="263"/>
        <end position="283"/>
    </location>
</feature>
<evidence type="ECO:0000313" key="10">
    <source>
        <dbReference type="Proteomes" id="UP000029499"/>
    </source>
</evidence>
<dbReference type="SUPFAM" id="SSF81345">
    <property type="entry name" value="ABC transporter involved in vitamin B12 uptake, BtuC"/>
    <property type="match status" value="1"/>
</dbReference>
<dbReference type="InterPro" id="IPR037294">
    <property type="entry name" value="ABC_BtuC-like"/>
</dbReference>
<evidence type="ECO:0000313" key="9">
    <source>
        <dbReference type="EMBL" id="AIS17419.1"/>
    </source>
</evidence>
<evidence type="ECO:0000256" key="5">
    <source>
        <dbReference type="ARBA" id="ARBA00022692"/>
    </source>
</evidence>
<comment type="subcellular location">
    <subcellularLocation>
        <location evidence="1">Cell membrane</location>
        <topology evidence="1">Multi-pass membrane protein</topology>
    </subcellularLocation>
</comment>
<keyword evidence="10" id="KW-1185">Reference proteome</keyword>
<comment type="similarity">
    <text evidence="2">Belongs to the binding-protein-dependent transport system permease family. FecCD subfamily.</text>
</comment>
<dbReference type="GO" id="GO:0033214">
    <property type="term" value="P:siderophore-iron import into cell"/>
    <property type="evidence" value="ECO:0007669"/>
    <property type="project" value="TreeGrafter"/>
</dbReference>
<keyword evidence="6 8" id="KW-1133">Transmembrane helix</keyword>
<protein>
    <submittedName>
        <fullName evidence="9">Iron ABC transporter permease</fullName>
    </submittedName>
</protein>
<keyword evidence="5 8" id="KW-0812">Transmembrane</keyword>
<dbReference type="KEGG" id="prh:LT40_08410"/>
<dbReference type="PANTHER" id="PTHR30472">
    <property type="entry name" value="FERRIC ENTEROBACTIN TRANSPORT SYSTEM PERMEASE PROTEIN"/>
    <property type="match status" value="1"/>
</dbReference>
<dbReference type="InterPro" id="IPR000522">
    <property type="entry name" value="ABC_transptr_permease_BtuC"/>
</dbReference>
<evidence type="ECO:0000256" key="8">
    <source>
        <dbReference type="SAM" id="Phobius"/>
    </source>
</evidence>
<accession>A0A089YPD9</accession>
<dbReference type="EMBL" id="CP009533">
    <property type="protein sequence ID" value="AIS17419.1"/>
    <property type="molecule type" value="Genomic_DNA"/>
</dbReference>
<dbReference type="OrthoDB" id="9796260at2"/>
<feature type="transmembrane region" description="Helical" evidence="8">
    <location>
        <begin position="224"/>
        <end position="251"/>
    </location>
</feature>
<dbReference type="GO" id="GO:0022857">
    <property type="term" value="F:transmembrane transporter activity"/>
    <property type="evidence" value="ECO:0007669"/>
    <property type="project" value="InterPro"/>
</dbReference>
<sequence>MSARALRNGLWLAVLALAVGFVLLGSAMDFAYVIPRRLIRLAAMVIAGVCIAYTSVIFQTIAGNRILTPAIMGYEAIYLLFQALLILCLGTQSLVLLGRGGNALLSIVLMLGYSWLIHHWLFRNGRNNVYLLLLLGLVLSMVMATFTQFIQLKISPGEFSILQGFNYASFNKARLDQVIYCAVLVAAACLVVHRTLPVLDVLALGRDQAVSLGVDYLPSVRLQLALIAVLVAVSTSLVGPTAFMGVIVANISYALARTARHRVTLPTACGVAIGVFIIAQYLVEHLFNYTTSVSILINLVCGVYFLALMIRTRGNP</sequence>
<feature type="transmembrane region" description="Helical" evidence="8">
    <location>
        <begin position="76"/>
        <end position="97"/>
    </location>
</feature>
<reference evidence="9 10" key="1">
    <citation type="journal article" date="2015" name="J. Biotechnol.">
        <title>Complete genome sequence of Pseudomonas rhizosphaerae IH5T (=DSM 16299T), a phosphate-solubilizing rhizobacterium for bacterial biofertilizer.</title>
        <authorList>
            <person name="Kwak Y."/>
            <person name="Jung B.K."/>
            <person name="Shin J.H."/>
        </authorList>
    </citation>
    <scope>NUCLEOTIDE SEQUENCE [LARGE SCALE GENOMIC DNA]</scope>
    <source>
        <strain evidence="9">DSM 16299</strain>
    </source>
</reference>
<feature type="transmembrane region" description="Helical" evidence="8">
    <location>
        <begin position="128"/>
        <end position="150"/>
    </location>
</feature>
<evidence type="ECO:0000256" key="6">
    <source>
        <dbReference type="ARBA" id="ARBA00022989"/>
    </source>
</evidence>
<evidence type="ECO:0000256" key="3">
    <source>
        <dbReference type="ARBA" id="ARBA00022448"/>
    </source>
</evidence>
<dbReference type="HOGENOM" id="CLU_050494_0_0_6"/>
<dbReference type="PANTHER" id="PTHR30472:SF19">
    <property type="entry name" value="PETROBACTIN IMPORT SYSTEM PERMEASE PROTEIN YCLO"/>
    <property type="match status" value="1"/>
</dbReference>
<keyword evidence="3" id="KW-0813">Transport</keyword>
<dbReference type="Proteomes" id="UP000029499">
    <property type="component" value="Chromosome"/>
</dbReference>
<proteinExistence type="inferred from homology"/>
<feature type="transmembrane region" description="Helical" evidence="8">
    <location>
        <begin position="289"/>
        <end position="310"/>
    </location>
</feature>
<keyword evidence="7 8" id="KW-0472">Membrane</keyword>
<feature type="transmembrane region" description="Helical" evidence="8">
    <location>
        <begin position="12"/>
        <end position="34"/>
    </location>
</feature>
<dbReference type="GO" id="GO:0005886">
    <property type="term" value="C:plasma membrane"/>
    <property type="evidence" value="ECO:0007669"/>
    <property type="project" value="UniProtKB-SubCell"/>
</dbReference>
<evidence type="ECO:0000256" key="4">
    <source>
        <dbReference type="ARBA" id="ARBA00022475"/>
    </source>
</evidence>
<dbReference type="eggNOG" id="COG4605">
    <property type="taxonomic scope" value="Bacteria"/>
</dbReference>
<evidence type="ECO:0000256" key="2">
    <source>
        <dbReference type="ARBA" id="ARBA00007935"/>
    </source>
</evidence>
<dbReference type="STRING" id="216142.LT40_08410"/>
<feature type="transmembrane region" description="Helical" evidence="8">
    <location>
        <begin position="41"/>
        <end position="61"/>
    </location>
</feature>
<organism evidence="9 10">
    <name type="scientific">Pseudomonas rhizosphaerae</name>
    <dbReference type="NCBI Taxonomy" id="216142"/>
    <lineage>
        <taxon>Bacteria</taxon>
        <taxon>Pseudomonadati</taxon>
        <taxon>Pseudomonadota</taxon>
        <taxon>Gammaproteobacteria</taxon>
        <taxon>Pseudomonadales</taxon>
        <taxon>Pseudomonadaceae</taxon>
        <taxon>Pseudomonas</taxon>
    </lineage>
</organism>
<feature type="transmembrane region" description="Helical" evidence="8">
    <location>
        <begin position="104"/>
        <end position="122"/>
    </location>
</feature>
<evidence type="ECO:0000256" key="1">
    <source>
        <dbReference type="ARBA" id="ARBA00004651"/>
    </source>
</evidence>
<name>A0A089YPD9_9PSED</name>
<evidence type="ECO:0000256" key="7">
    <source>
        <dbReference type="ARBA" id="ARBA00023136"/>
    </source>
</evidence>
<dbReference type="AlphaFoldDB" id="A0A089YPD9"/>
<dbReference type="Gene3D" id="1.10.3470.10">
    <property type="entry name" value="ABC transporter involved in vitamin B12 uptake, BtuC"/>
    <property type="match status" value="1"/>
</dbReference>
<dbReference type="RefSeq" id="WP_043188745.1">
    <property type="nucleotide sequence ID" value="NZ_CP009533.1"/>
</dbReference>
<dbReference type="Pfam" id="PF01032">
    <property type="entry name" value="FecCD"/>
    <property type="match status" value="1"/>
</dbReference>
<gene>
    <name evidence="9" type="ORF">LT40_08410</name>
</gene>